<proteinExistence type="predicted"/>
<comment type="caution">
    <text evidence="4">The sequence shown here is derived from an EMBL/GenBank/DDBJ whole genome shotgun (WGS) entry which is preliminary data.</text>
</comment>
<keyword evidence="1" id="KW-0479">Metal-binding</keyword>
<dbReference type="InterPro" id="IPR051785">
    <property type="entry name" value="MMCE/EMCE_epimerase"/>
</dbReference>
<evidence type="ECO:0000256" key="2">
    <source>
        <dbReference type="SAM" id="MobiDB-lite"/>
    </source>
</evidence>
<sequence>MVGDGGKVEARLLRQDQVAHQVARRMFLRHQLVAELDHGACVSVACGGWGRPMRGERAAGAGSTPPAGDRSHQLARAARAAEARPGRPEAGMAATREEPILGLDHAVVAVPDLDAARAAHATLFDLPMVADGGGQASLALANIDLLLVAGDGPPALAALALAVRDKAAALTLLARRGLPAAGPAAPGPFGDTVPLAPQAARGLHLRLADPAPRRGGTAIRLDHLVIRSGDPERTTALLAGRLGLELRLDRSNPDWGTRLLFFRCGDTVLEVSHDLAAGITDAPDSLWGMTWRVPDVAAAHARLAAAGMPVSPLRVGRKPGTRLFTIRDGAAGIPTAMIGA</sequence>
<gene>
    <name evidence="4" type="ORF">CKO45_22125</name>
</gene>
<dbReference type="Gene3D" id="3.10.180.10">
    <property type="entry name" value="2,3-Dihydroxybiphenyl 1,2-Dioxygenase, domain 1"/>
    <property type="match status" value="2"/>
</dbReference>
<reference evidence="4 5" key="1">
    <citation type="journal article" date="2020" name="Microorganisms">
        <title>Osmotic Adaptation and Compatible Solute Biosynthesis of Phototrophic Bacteria as Revealed from Genome Analyses.</title>
        <authorList>
            <person name="Imhoff J.F."/>
            <person name="Rahn T."/>
            <person name="Kunzel S."/>
            <person name="Keller A."/>
            <person name="Neulinger S.C."/>
        </authorList>
    </citation>
    <scope>NUCLEOTIDE SEQUENCE [LARGE SCALE GENOMIC DNA]</scope>
    <source>
        <strain evidence="4 5">DSM 15382</strain>
    </source>
</reference>
<feature type="domain" description="VOC" evidence="3">
    <location>
        <begin position="220"/>
        <end position="340"/>
    </location>
</feature>
<dbReference type="PANTHER" id="PTHR43048:SF3">
    <property type="entry name" value="METHYLMALONYL-COA EPIMERASE, MITOCHONDRIAL"/>
    <property type="match status" value="1"/>
</dbReference>
<accession>A0ABS1D2R7</accession>
<evidence type="ECO:0000256" key="1">
    <source>
        <dbReference type="ARBA" id="ARBA00022723"/>
    </source>
</evidence>
<keyword evidence="5" id="KW-1185">Reference proteome</keyword>
<feature type="region of interest" description="Disordered" evidence="2">
    <location>
        <begin position="55"/>
        <end position="91"/>
    </location>
</feature>
<dbReference type="PANTHER" id="PTHR43048">
    <property type="entry name" value="METHYLMALONYL-COA EPIMERASE"/>
    <property type="match status" value="1"/>
</dbReference>
<dbReference type="Pfam" id="PF13669">
    <property type="entry name" value="Glyoxalase_4"/>
    <property type="match status" value="1"/>
</dbReference>
<dbReference type="Proteomes" id="UP000697995">
    <property type="component" value="Unassembled WGS sequence"/>
</dbReference>
<name>A0ABS1D2R7_9PROT</name>
<protein>
    <recommendedName>
        <fullName evidence="3">VOC domain-containing protein</fullName>
    </recommendedName>
</protein>
<organism evidence="4 5">
    <name type="scientific">Paracraurococcus ruber</name>
    <dbReference type="NCBI Taxonomy" id="77675"/>
    <lineage>
        <taxon>Bacteria</taxon>
        <taxon>Pseudomonadati</taxon>
        <taxon>Pseudomonadota</taxon>
        <taxon>Alphaproteobacteria</taxon>
        <taxon>Acetobacterales</taxon>
        <taxon>Roseomonadaceae</taxon>
        <taxon>Paracraurococcus</taxon>
    </lineage>
</organism>
<feature type="domain" description="VOC" evidence="3">
    <location>
        <begin position="102"/>
        <end position="210"/>
    </location>
</feature>
<dbReference type="InterPro" id="IPR029068">
    <property type="entry name" value="Glyas_Bleomycin-R_OHBP_Dase"/>
</dbReference>
<dbReference type="PROSITE" id="PS51819">
    <property type="entry name" value="VOC"/>
    <property type="match status" value="2"/>
</dbReference>
<evidence type="ECO:0000313" key="5">
    <source>
        <dbReference type="Proteomes" id="UP000697995"/>
    </source>
</evidence>
<dbReference type="SUPFAM" id="SSF54593">
    <property type="entry name" value="Glyoxalase/Bleomycin resistance protein/Dihydroxybiphenyl dioxygenase"/>
    <property type="match status" value="1"/>
</dbReference>
<dbReference type="EMBL" id="NRSG01000227">
    <property type="protein sequence ID" value="MBK1660920.1"/>
    <property type="molecule type" value="Genomic_DNA"/>
</dbReference>
<evidence type="ECO:0000313" key="4">
    <source>
        <dbReference type="EMBL" id="MBK1660920.1"/>
    </source>
</evidence>
<dbReference type="InterPro" id="IPR037523">
    <property type="entry name" value="VOC_core"/>
</dbReference>
<evidence type="ECO:0000259" key="3">
    <source>
        <dbReference type="PROSITE" id="PS51819"/>
    </source>
</evidence>